<dbReference type="SUPFAM" id="SSF47954">
    <property type="entry name" value="Cyclin-like"/>
    <property type="match status" value="1"/>
</dbReference>
<protein>
    <recommendedName>
        <fullName evidence="1">Cyclin N-terminal domain-containing protein</fullName>
    </recommendedName>
</protein>
<organism evidence="2">
    <name type="scientific">Octactis speculum</name>
    <dbReference type="NCBI Taxonomy" id="3111310"/>
    <lineage>
        <taxon>Eukaryota</taxon>
        <taxon>Sar</taxon>
        <taxon>Stramenopiles</taxon>
        <taxon>Ochrophyta</taxon>
        <taxon>Dictyochophyceae</taxon>
        <taxon>Dictyochales</taxon>
        <taxon>Dictyochaceae</taxon>
        <taxon>Octactis</taxon>
    </lineage>
</organism>
<evidence type="ECO:0000259" key="1">
    <source>
        <dbReference type="Pfam" id="PF00134"/>
    </source>
</evidence>
<dbReference type="EMBL" id="HBGS01055832">
    <property type="protein sequence ID" value="CAD9477532.1"/>
    <property type="molecule type" value="Transcribed_RNA"/>
</dbReference>
<reference evidence="2" key="1">
    <citation type="submission" date="2021-01" db="EMBL/GenBank/DDBJ databases">
        <authorList>
            <person name="Corre E."/>
            <person name="Pelletier E."/>
            <person name="Niang G."/>
            <person name="Scheremetjew M."/>
            <person name="Finn R."/>
            <person name="Kale V."/>
            <person name="Holt S."/>
            <person name="Cochrane G."/>
            <person name="Meng A."/>
            <person name="Brown T."/>
            <person name="Cohen L."/>
        </authorList>
    </citation>
    <scope>NUCLEOTIDE SEQUENCE</scope>
    <source>
        <strain evidence="2">CCMP1381</strain>
    </source>
</reference>
<proteinExistence type="predicted"/>
<sequence>MMLTRTPKREGSLRHINTCGTMHVESTLNDPDIDSLIECTAFIVSQKLSRAPPVLPSHPVFEEYPPDERIKQPVKRRATWFGKFVRTPSICSFDMSDIRTGYIVDNPTCEDIRVFMKKVFVLGELMTECIIASLVYIERLETKMGLCITSTNWRTVVFICVILASKICDDNSPINGSWASIFSQFPIQRINAVELAVLNGFSYNVNVPASQYAQCYFRLRAIGSQRGNMKWKNNGKPLDAIVEQRMKDNATKFQRMQKKGIRRISTSPMMQLRIKNPLRSRVRVYPERRRIKSISIEQIVNMSPVQKYSSSTMERRIVDNPWDERNHNPQEEGMRLWCN</sequence>
<gene>
    <name evidence="2" type="ORF">DSPE1174_LOCUS29029</name>
</gene>
<dbReference type="InterPro" id="IPR036915">
    <property type="entry name" value="Cyclin-like_sf"/>
</dbReference>
<dbReference type="PANTHER" id="PTHR14248">
    <property type="entry name" value="CYCLIN Y, ISOFORM A"/>
    <property type="match status" value="1"/>
</dbReference>
<accession>A0A7S2H156</accession>
<name>A0A7S2H156_9STRA</name>
<feature type="domain" description="Cyclin N-terminal" evidence="1">
    <location>
        <begin position="115"/>
        <end position="206"/>
    </location>
</feature>
<evidence type="ECO:0000313" key="2">
    <source>
        <dbReference type="EMBL" id="CAD9477532.1"/>
    </source>
</evidence>
<dbReference type="Gene3D" id="1.10.472.10">
    <property type="entry name" value="Cyclin-like"/>
    <property type="match status" value="1"/>
</dbReference>
<dbReference type="Pfam" id="PF00134">
    <property type="entry name" value="Cyclin_N"/>
    <property type="match status" value="1"/>
</dbReference>
<dbReference type="InterPro" id="IPR006671">
    <property type="entry name" value="Cyclin_N"/>
</dbReference>
<dbReference type="AlphaFoldDB" id="A0A7S2H156"/>